<dbReference type="AlphaFoldDB" id="A0A5J5CFR1"/>
<name>A0A5J5CFR1_9PERO</name>
<evidence type="ECO:0008006" key="6">
    <source>
        <dbReference type="Google" id="ProtNLM"/>
    </source>
</evidence>
<organism evidence="4 5">
    <name type="scientific">Etheostoma spectabile</name>
    <name type="common">orangethroat darter</name>
    <dbReference type="NCBI Taxonomy" id="54343"/>
    <lineage>
        <taxon>Eukaryota</taxon>
        <taxon>Metazoa</taxon>
        <taxon>Chordata</taxon>
        <taxon>Craniata</taxon>
        <taxon>Vertebrata</taxon>
        <taxon>Euteleostomi</taxon>
        <taxon>Actinopterygii</taxon>
        <taxon>Neopterygii</taxon>
        <taxon>Teleostei</taxon>
        <taxon>Neoteleostei</taxon>
        <taxon>Acanthomorphata</taxon>
        <taxon>Eupercaria</taxon>
        <taxon>Perciformes</taxon>
        <taxon>Percoidei</taxon>
        <taxon>Percidae</taxon>
        <taxon>Etheostomatinae</taxon>
        <taxon>Etheostoma</taxon>
    </lineage>
</organism>
<feature type="non-terminal residue" evidence="4">
    <location>
        <position position="335"/>
    </location>
</feature>
<feature type="transmembrane region" description="Helical" evidence="3">
    <location>
        <begin position="228"/>
        <end position="248"/>
    </location>
</feature>
<dbReference type="Gene3D" id="1.20.1250.20">
    <property type="entry name" value="MFS general substrate transporter like domains"/>
    <property type="match status" value="1"/>
</dbReference>
<feature type="transmembrane region" description="Helical" evidence="3">
    <location>
        <begin position="260"/>
        <end position="282"/>
    </location>
</feature>
<feature type="transmembrane region" description="Helical" evidence="3">
    <location>
        <begin position="315"/>
        <end position="334"/>
    </location>
</feature>
<sequence length="335" mass="37640">MQVVNELYPIWTYSYLVLLFPVFLATDYLCYKPVLVLQATSLVVTYAMLLKTQGMLAMQLLECFFGLATATEVAYYSYIYSVVEPAHYQRVTGICRSIALFGSAAGSLIGQLLLSVAQVQLVHLVIITLTSAAVACVAPWFLPMPKRSLFFHKSPGPAEERPRTCNTALLEKAGDSESELPLNSQDVSTMSRSFKTENHCSGLLEVLRILFDDFVQCYRYQPLLAWSLWWALATCGYFQVINYAQALWENVRPSHDYEIYNGYVETLSTVLGALAALLVGYLPVCWALWGELALCALSLLMAVCVFVMDTLRNIWLCYSSYILFRATYMLLITVA</sequence>
<dbReference type="NCBIfam" id="TIGR00806">
    <property type="entry name" value="rfc"/>
    <property type="match status" value="1"/>
</dbReference>
<reference evidence="4 5" key="1">
    <citation type="submission" date="2019-08" db="EMBL/GenBank/DDBJ databases">
        <title>A chromosome-level genome assembly, high-density linkage maps, and genome scans reveal the genomic architecture of hybrid incompatibilities underlying speciation via character displacement in darters (Percidae: Etheostominae).</title>
        <authorList>
            <person name="Moran R.L."/>
            <person name="Catchen J.M."/>
            <person name="Fuller R.C."/>
        </authorList>
    </citation>
    <scope>NUCLEOTIDE SEQUENCE [LARGE SCALE GENOMIC DNA]</scope>
    <source>
        <strain evidence="4">EspeVRDwgs_2016</strain>
        <tissue evidence="4">Muscle</tissue>
    </source>
</reference>
<keyword evidence="3" id="KW-1133">Transmembrane helix</keyword>
<dbReference type="GO" id="GO:0005886">
    <property type="term" value="C:plasma membrane"/>
    <property type="evidence" value="ECO:0007669"/>
    <property type="project" value="TreeGrafter"/>
</dbReference>
<dbReference type="PANTHER" id="PTHR10686:SF19">
    <property type="entry name" value="THIAMINE TRANSPORTER 1"/>
    <property type="match status" value="1"/>
</dbReference>
<dbReference type="Pfam" id="PF01770">
    <property type="entry name" value="Folate_carrier"/>
    <property type="match status" value="1"/>
</dbReference>
<feature type="transmembrane region" description="Helical" evidence="3">
    <location>
        <begin position="7"/>
        <end position="25"/>
    </location>
</feature>
<evidence type="ECO:0000313" key="5">
    <source>
        <dbReference type="Proteomes" id="UP000327493"/>
    </source>
</evidence>
<dbReference type="InterPro" id="IPR036259">
    <property type="entry name" value="MFS_trans_sf"/>
</dbReference>
<dbReference type="InterPro" id="IPR002666">
    <property type="entry name" value="Folate_carrier"/>
</dbReference>
<dbReference type="GO" id="GO:0090482">
    <property type="term" value="F:vitamin transmembrane transporter activity"/>
    <property type="evidence" value="ECO:0007669"/>
    <property type="project" value="InterPro"/>
</dbReference>
<evidence type="ECO:0000256" key="3">
    <source>
        <dbReference type="SAM" id="Phobius"/>
    </source>
</evidence>
<comment type="subcellular location">
    <subcellularLocation>
        <location evidence="1">Membrane</location>
        <topology evidence="1">Multi-pass membrane protein</topology>
    </subcellularLocation>
</comment>
<keyword evidence="3" id="KW-0472">Membrane</keyword>
<feature type="transmembrane region" description="Helical" evidence="3">
    <location>
        <begin position="31"/>
        <end position="49"/>
    </location>
</feature>
<protein>
    <recommendedName>
        <fullName evidence="6">Solute carrier family 19 member 2</fullName>
    </recommendedName>
</protein>
<keyword evidence="3" id="KW-0812">Transmembrane</keyword>
<gene>
    <name evidence="4" type="ORF">FQN60_006946</name>
</gene>
<accession>A0A5J5CFR1</accession>
<comment type="caution">
    <text evidence="4">The sequence shown here is derived from an EMBL/GenBank/DDBJ whole genome shotgun (WGS) entry which is preliminary data.</text>
</comment>
<dbReference type="Proteomes" id="UP000327493">
    <property type="component" value="Chromosome 24"/>
</dbReference>
<dbReference type="SUPFAM" id="SSF103473">
    <property type="entry name" value="MFS general substrate transporter"/>
    <property type="match status" value="1"/>
</dbReference>
<comment type="similarity">
    <text evidence="2">Belongs to the reduced folate carrier (RFC) transporter (TC 2.A.48) family.</text>
</comment>
<feature type="transmembrane region" description="Helical" evidence="3">
    <location>
        <begin position="121"/>
        <end position="142"/>
    </location>
</feature>
<dbReference type="EMBL" id="VOFY01000024">
    <property type="protein sequence ID" value="KAA8579853.1"/>
    <property type="molecule type" value="Genomic_DNA"/>
</dbReference>
<keyword evidence="5" id="KW-1185">Reference proteome</keyword>
<evidence type="ECO:0000313" key="4">
    <source>
        <dbReference type="EMBL" id="KAA8579853.1"/>
    </source>
</evidence>
<proteinExistence type="inferred from homology"/>
<evidence type="ECO:0000256" key="1">
    <source>
        <dbReference type="ARBA" id="ARBA00004141"/>
    </source>
</evidence>
<dbReference type="PIRSF" id="PIRSF028739">
    <property type="entry name" value="Folate_carrier"/>
    <property type="match status" value="1"/>
</dbReference>
<evidence type="ECO:0000256" key="2">
    <source>
        <dbReference type="ARBA" id="ARBA00005773"/>
    </source>
</evidence>
<feature type="transmembrane region" description="Helical" evidence="3">
    <location>
        <begin position="61"/>
        <end position="79"/>
    </location>
</feature>
<feature type="transmembrane region" description="Helical" evidence="3">
    <location>
        <begin position="91"/>
        <end position="114"/>
    </location>
</feature>
<feature type="transmembrane region" description="Helical" evidence="3">
    <location>
        <begin position="288"/>
        <end position="308"/>
    </location>
</feature>
<dbReference type="PANTHER" id="PTHR10686">
    <property type="entry name" value="FOLATE TRANSPORTER"/>
    <property type="match status" value="1"/>
</dbReference>